<evidence type="ECO:0000313" key="1">
    <source>
        <dbReference type="EMBL" id="KII68271.1"/>
    </source>
</evidence>
<organism evidence="1 2">
    <name type="scientific">Thelohanellus kitauei</name>
    <name type="common">Myxosporean</name>
    <dbReference type="NCBI Taxonomy" id="669202"/>
    <lineage>
        <taxon>Eukaryota</taxon>
        <taxon>Metazoa</taxon>
        <taxon>Cnidaria</taxon>
        <taxon>Myxozoa</taxon>
        <taxon>Myxosporea</taxon>
        <taxon>Bivalvulida</taxon>
        <taxon>Platysporina</taxon>
        <taxon>Myxobolidae</taxon>
        <taxon>Thelohanellus</taxon>
    </lineage>
</organism>
<protein>
    <submittedName>
        <fullName evidence="1">Uncharacterized protein</fullName>
    </submittedName>
</protein>
<keyword evidence="2" id="KW-1185">Reference proteome</keyword>
<name>A0A0C2MM30_THEKT</name>
<sequence>MTSEIIIGGSKDHGFLVLKNVTKILMGRIPLEKFDYFISSDGMLKHLFQSSEIIFQMDPQFGVINDLPTEESEETNTHYESVNNNGVNTQNIERICGKLKDVIMRRKHGTSKEDTESHLYEFMWRSIHQNGMHELFLSFIDETARQHPIIF</sequence>
<gene>
    <name evidence="1" type="ORF">RF11_08145</name>
</gene>
<evidence type="ECO:0000313" key="2">
    <source>
        <dbReference type="Proteomes" id="UP000031668"/>
    </source>
</evidence>
<proteinExistence type="predicted"/>
<dbReference type="Proteomes" id="UP000031668">
    <property type="component" value="Unassembled WGS sequence"/>
</dbReference>
<dbReference type="EMBL" id="JWZT01002875">
    <property type="protein sequence ID" value="KII68271.1"/>
    <property type="molecule type" value="Genomic_DNA"/>
</dbReference>
<comment type="caution">
    <text evidence="1">The sequence shown here is derived from an EMBL/GenBank/DDBJ whole genome shotgun (WGS) entry which is preliminary data.</text>
</comment>
<reference evidence="1 2" key="1">
    <citation type="journal article" date="2014" name="Genome Biol. Evol.">
        <title>The genome of the myxosporean Thelohanellus kitauei shows adaptations to nutrient acquisition within its fish host.</title>
        <authorList>
            <person name="Yang Y."/>
            <person name="Xiong J."/>
            <person name="Zhou Z."/>
            <person name="Huo F."/>
            <person name="Miao W."/>
            <person name="Ran C."/>
            <person name="Liu Y."/>
            <person name="Zhang J."/>
            <person name="Feng J."/>
            <person name="Wang M."/>
            <person name="Wang M."/>
            <person name="Wang L."/>
            <person name="Yao B."/>
        </authorList>
    </citation>
    <scope>NUCLEOTIDE SEQUENCE [LARGE SCALE GENOMIC DNA]</scope>
    <source>
        <strain evidence="1">Wuqing</strain>
    </source>
</reference>
<dbReference type="AlphaFoldDB" id="A0A0C2MM30"/>
<accession>A0A0C2MM30</accession>